<evidence type="ECO:0008006" key="3">
    <source>
        <dbReference type="Google" id="ProtNLM"/>
    </source>
</evidence>
<reference evidence="2" key="1">
    <citation type="journal article" date="2014" name="Front. Microbiol.">
        <title>High frequency of phylogenetically diverse reductive dehalogenase-homologous genes in deep subseafloor sedimentary metagenomes.</title>
        <authorList>
            <person name="Kawai M."/>
            <person name="Futagami T."/>
            <person name="Toyoda A."/>
            <person name="Takaki Y."/>
            <person name="Nishi S."/>
            <person name="Hori S."/>
            <person name="Arai W."/>
            <person name="Tsubouchi T."/>
            <person name="Morono Y."/>
            <person name="Uchiyama I."/>
            <person name="Ito T."/>
            <person name="Fujiyama A."/>
            <person name="Inagaki F."/>
            <person name="Takami H."/>
        </authorList>
    </citation>
    <scope>NUCLEOTIDE SEQUENCE</scope>
    <source>
        <strain evidence="2">Expedition CK06-06</strain>
    </source>
</reference>
<organism evidence="2">
    <name type="scientific">marine sediment metagenome</name>
    <dbReference type="NCBI Taxonomy" id="412755"/>
    <lineage>
        <taxon>unclassified sequences</taxon>
        <taxon>metagenomes</taxon>
        <taxon>ecological metagenomes</taxon>
    </lineage>
</organism>
<accession>X1B173</accession>
<name>X1B173_9ZZZZ</name>
<keyword evidence="1" id="KW-0812">Transmembrane</keyword>
<keyword evidence="1" id="KW-0472">Membrane</keyword>
<proteinExistence type="predicted"/>
<evidence type="ECO:0000313" key="2">
    <source>
        <dbReference type="EMBL" id="GAG65776.1"/>
    </source>
</evidence>
<keyword evidence="1" id="KW-1133">Transmembrane helix</keyword>
<feature type="non-terminal residue" evidence="2">
    <location>
        <position position="1"/>
    </location>
</feature>
<comment type="caution">
    <text evidence="2">The sequence shown here is derived from an EMBL/GenBank/DDBJ whole genome shotgun (WGS) entry which is preliminary data.</text>
</comment>
<protein>
    <recommendedName>
        <fullName evidence="3">PEP-CTERM protein-sorting domain-containing protein</fullName>
    </recommendedName>
</protein>
<dbReference type="EMBL" id="BART01006560">
    <property type="protein sequence ID" value="GAG65776.1"/>
    <property type="molecule type" value="Genomic_DNA"/>
</dbReference>
<dbReference type="AlphaFoldDB" id="X1B173"/>
<gene>
    <name evidence="2" type="ORF">S01H4_14966</name>
</gene>
<feature type="transmembrane region" description="Helical" evidence="1">
    <location>
        <begin position="15"/>
        <end position="32"/>
    </location>
</feature>
<sequence>ESSYPFPEPQTTETSYKFLLGIAFVTLYAILVRRKSKNRKGIHY</sequence>
<evidence type="ECO:0000256" key="1">
    <source>
        <dbReference type="SAM" id="Phobius"/>
    </source>
</evidence>